<reference evidence="2" key="3">
    <citation type="submission" date="2025-09" db="UniProtKB">
        <authorList>
            <consortium name="Ensembl"/>
        </authorList>
    </citation>
    <scope>IDENTIFICATION</scope>
</reference>
<dbReference type="EMBL" id="AJFE02068375">
    <property type="status" value="NOT_ANNOTATED_CDS"/>
    <property type="molecule type" value="Genomic_DNA"/>
</dbReference>
<proteinExistence type="predicted"/>
<dbReference type="OMA" id="PLATWVQ"/>
<organism evidence="2 3">
    <name type="scientific">Pan paniscus</name>
    <name type="common">Pygmy chimpanzee</name>
    <name type="synonym">Bonobo</name>
    <dbReference type="NCBI Taxonomy" id="9597"/>
    <lineage>
        <taxon>Eukaryota</taxon>
        <taxon>Metazoa</taxon>
        <taxon>Chordata</taxon>
        <taxon>Craniata</taxon>
        <taxon>Vertebrata</taxon>
        <taxon>Euteleostomi</taxon>
        <taxon>Mammalia</taxon>
        <taxon>Eutheria</taxon>
        <taxon>Euarchontoglires</taxon>
        <taxon>Primates</taxon>
        <taxon>Haplorrhini</taxon>
        <taxon>Catarrhini</taxon>
        <taxon>Hominidae</taxon>
        <taxon>Pan</taxon>
    </lineage>
</organism>
<evidence type="ECO:0000313" key="3">
    <source>
        <dbReference type="Proteomes" id="UP000240080"/>
    </source>
</evidence>
<feature type="region of interest" description="Disordered" evidence="1">
    <location>
        <begin position="44"/>
        <end position="74"/>
    </location>
</feature>
<sequence>TVQSGSFPPWIPGPAWRAVPNVCVPEGGGRGSVSYRRCARRAAAPGGHGVRWPPPRSFSWAAPLGPGGGESRRPLATWVQATPTARRGDCELCR</sequence>
<protein>
    <submittedName>
        <fullName evidence="2">Uncharacterized protein</fullName>
    </submittedName>
</protein>
<dbReference type="GeneTree" id="ENSGT00910000147854"/>
<dbReference type="AlphaFoldDB" id="A0A2R8Z6M4"/>
<name>A0A2R8Z6M4_PANPA</name>
<dbReference type="Proteomes" id="UP000240080">
    <property type="component" value="Chromosome 11"/>
</dbReference>
<reference evidence="2" key="2">
    <citation type="submission" date="2025-08" db="UniProtKB">
        <authorList>
            <consortium name="Ensembl"/>
        </authorList>
    </citation>
    <scope>IDENTIFICATION</scope>
</reference>
<dbReference type="Ensembl" id="ENSPPAT00000001856.1">
    <property type="protein sequence ID" value="ENSPPAP00000000432.1"/>
    <property type="gene ID" value="ENSPPAG00000001725.1"/>
</dbReference>
<dbReference type="Bgee" id="ENSPPAG00000001725">
    <property type="expression patterns" value="Expressed in testis and 1 other cell type or tissue"/>
</dbReference>
<evidence type="ECO:0000313" key="2">
    <source>
        <dbReference type="Ensembl" id="ENSPPAP00000000432.1"/>
    </source>
</evidence>
<accession>A0A2R8Z6M4</accession>
<reference evidence="2 3" key="1">
    <citation type="journal article" date="2012" name="Nature">
        <title>The bonobo genome compared with the chimpanzee and human genomes.</title>
        <authorList>
            <person name="Prufer K."/>
            <person name="Munch K."/>
            <person name="Hellmann I."/>
            <person name="Akagi K."/>
            <person name="Miller J.R."/>
            <person name="Walenz B."/>
            <person name="Koren S."/>
            <person name="Sutton G."/>
            <person name="Kodira C."/>
            <person name="Winer R."/>
            <person name="Knight J.R."/>
            <person name="Mullikin J.C."/>
            <person name="Meader S.J."/>
            <person name="Ponting C.P."/>
            <person name="Lunter G."/>
            <person name="Higashino S."/>
            <person name="Hobolth A."/>
            <person name="Dutheil J."/>
            <person name="Karakoc E."/>
            <person name="Alkan C."/>
            <person name="Sajjadian S."/>
            <person name="Catacchio C.R."/>
            <person name="Ventura M."/>
            <person name="Marques-Bonet T."/>
            <person name="Eichler E.E."/>
            <person name="Andre C."/>
            <person name="Atencia R."/>
            <person name="Mugisha L."/>
            <person name="Junhold J."/>
            <person name="Patterson N."/>
            <person name="Siebauer M."/>
            <person name="Good J.M."/>
            <person name="Fischer A."/>
            <person name="Ptak S.E."/>
            <person name="Lachmann M."/>
            <person name="Symer D.E."/>
            <person name="Mailund T."/>
            <person name="Schierup M.H."/>
            <person name="Andres A.M."/>
            <person name="Kelso J."/>
            <person name="Paabo S."/>
        </authorList>
    </citation>
    <scope>NUCLEOTIDE SEQUENCE [LARGE SCALE GENOMIC DNA]</scope>
</reference>
<keyword evidence="3" id="KW-1185">Reference proteome</keyword>
<evidence type="ECO:0000256" key="1">
    <source>
        <dbReference type="SAM" id="MobiDB-lite"/>
    </source>
</evidence>